<dbReference type="Pfam" id="PF01536">
    <property type="entry name" value="SAM_decarbox"/>
    <property type="match status" value="2"/>
</dbReference>
<proteinExistence type="inferred from homology"/>
<dbReference type="AlphaFoldDB" id="A0A654F863"/>
<evidence type="ECO:0000256" key="2">
    <source>
        <dbReference type="ARBA" id="ARBA00008466"/>
    </source>
</evidence>
<dbReference type="GO" id="GO:0004014">
    <property type="term" value="F:adenosylmethionine decarboxylase activity"/>
    <property type="evidence" value="ECO:0007669"/>
    <property type="project" value="InterPro"/>
</dbReference>
<evidence type="ECO:0008006" key="7">
    <source>
        <dbReference type="Google" id="ProtNLM"/>
    </source>
</evidence>
<protein>
    <recommendedName>
        <fullName evidence="7">Adenosylmethionine decarboxylase</fullName>
    </recommendedName>
</protein>
<dbReference type="EMBL" id="CACRSJ010000106">
    <property type="protein sequence ID" value="VYS57724.1"/>
    <property type="molecule type" value="Genomic_DNA"/>
</dbReference>
<gene>
    <name evidence="5" type="ORF">AN1_LOCUS13172</name>
</gene>
<evidence type="ECO:0000256" key="3">
    <source>
        <dbReference type="ARBA" id="ARBA00023066"/>
    </source>
</evidence>
<dbReference type="ExpressionAtlas" id="A0A654F863">
    <property type="expression patterns" value="baseline and differential"/>
</dbReference>
<dbReference type="PANTHER" id="PTHR11570:SF27">
    <property type="entry name" value="ADENOSYLMETHIONINE DECARBOXYLASE"/>
    <property type="match status" value="1"/>
</dbReference>
<organism evidence="5 6">
    <name type="scientific">Arabidopsis thaliana</name>
    <name type="common">Mouse-ear cress</name>
    <dbReference type="NCBI Taxonomy" id="3702"/>
    <lineage>
        <taxon>Eukaryota</taxon>
        <taxon>Viridiplantae</taxon>
        <taxon>Streptophyta</taxon>
        <taxon>Embryophyta</taxon>
        <taxon>Tracheophyta</taxon>
        <taxon>Spermatophyta</taxon>
        <taxon>Magnoliopsida</taxon>
        <taxon>eudicotyledons</taxon>
        <taxon>Gunneridae</taxon>
        <taxon>Pentapetalae</taxon>
        <taxon>rosids</taxon>
        <taxon>malvids</taxon>
        <taxon>Brassicales</taxon>
        <taxon>Brassicaceae</taxon>
        <taxon>Camelineae</taxon>
        <taxon>Arabidopsis</taxon>
    </lineage>
</organism>
<comment type="pathway">
    <text evidence="1">Amine and polyamine biosynthesis; S-adenosylmethioninamine biosynthesis; S-adenosylmethioninamine from S-adenosyl-L-methionine: step 1/1.</text>
</comment>
<reference evidence="5 6" key="1">
    <citation type="submission" date="2019-11" db="EMBL/GenBank/DDBJ databases">
        <authorList>
            <person name="Jiao W.-B."/>
            <person name="Schneeberger K."/>
        </authorList>
    </citation>
    <scope>NUCLEOTIDE SEQUENCE [LARGE SCALE GENOMIC DNA]</scope>
    <source>
        <strain evidence="6">cv. An-1</strain>
    </source>
</reference>
<evidence type="ECO:0000256" key="4">
    <source>
        <dbReference type="ARBA" id="ARBA00023115"/>
    </source>
</evidence>
<evidence type="ECO:0000313" key="5">
    <source>
        <dbReference type="EMBL" id="VYS57724.1"/>
    </source>
</evidence>
<accession>A0A654F863</accession>
<dbReference type="Gene3D" id="3.60.90.10">
    <property type="entry name" value="S-adenosylmethionine decarboxylase"/>
    <property type="match status" value="2"/>
</dbReference>
<dbReference type="GO" id="GO:0008295">
    <property type="term" value="P:spermidine biosynthetic process"/>
    <property type="evidence" value="ECO:0007669"/>
    <property type="project" value="UniProtKB-KW"/>
</dbReference>
<dbReference type="InterPro" id="IPR016067">
    <property type="entry name" value="S-AdoMet_deCO2ase_core"/>
</dbReference>
<keyword evidence="3" id="KW-0745">Spermidine biosynthesis</keyword>
<sequence length="294" mass="32566">MDSQVQFFEGVEKRIEFDFAGTNLRDELNRAVLEKIVKPVECVIEGVLSGDHVDSYLLSASSLFVYDDLVIIKTCGATKIFECINGIVAAVPYPHQRPCDEKDVLGSSLNHSSLGGIQEKTLGTTQQWFIMNVPLSSSSTTGKKLPTIEMCMRELDREKAAQYYKDRDDGRTMIDKSGVGQIFPEATVHAHEFEPFGFSMNTVEGFAISTIHVSPQPESSYASFEAVGYDISTDEKLNLVIERVLSCFRPKQFTVAIYNGGEIYPQLQGYNCTEKIILPLGPGGPVSFFTFLAV</sequence>
<name>A0A654F863_ARATH</name>
<evidence type="ECO:0000313" key="6">
    <source>
        <dbReference type="Proteomes" id="UP000426265"/>
    </source>
</evidence>
<dbReference type="UniPathway" id="UPA00331">
    <property type="reaction ID" value="UER00451"/>
</dbReference>
<dbReference type="PANTHER" id="PTHR11570">
    <property type="entry name" value="S-ADENOSYLMETHIONINE DECARBOXYLASE"/>
    <property type="match status" value="1"/>
</dbReference>
<dbReference type="SUPFAM" id="SSF56276">
    <property type="entry name" value="S-adenosylmethionine decarboxylase"/>
    <property type="match status" value="1"/>
</dbReference>
<dbReference type="Proteomes" id="UP000426265">
    <property type="component" value="Unassembled WGS sequence"/>
</dbReference>
<comment type="similarity">
    <text evidence="2">Belongs to the eukaryotic AdoMetDC family.</text>
</comment>
<dbReference type="InterPro" id="IPR048283">
    <property type="entry name" value="AdoMetDC-like"/>
</dbReference>
<keyword evidence="4" id="KW-0620">Polyamine biosynthesis</keyword>
<evidence type="ECO:0000256" key="1">
    <source>
        <dbReference type="ARBA" id="ARBA00004911"/>
    </source>
</evidence>